<dbReference type="Proteomes" id="UP000789702">
    <property type="component" value="Unassembled WGS sequence"/>
</dbReference>
<evidence type="ECO:0000313" key="1">
    <source>
        <dbReference type="EMBL" id="CAG8729967.1"/>
    </source>
</evidence>
<dbReference type="EMBL" id="CAJVPU010036388">
    <property type="protein sequence ID" value="CAG8729967.1"/>
    <property type="molecule type" value="Genomic_DNA"/>
</dbReference>
<accession>A0ACA9Q1Q7</accession>
<proteinExistence type="predicted"/>
<feature type="non-terminal residue" evidence="1">
    <location>
        <position position="1"/>
    </location>
</feature>
<sequence>IAYEKTIKDILSIMNKSEESESDNNFKGWRRSTLGTPLFKKI</sequence>
<feature type="non-terminal residue" evidence="1">
    <location>
        <position position="42"/>
    </location>
</feature>
<organism evidence="1 2">
    <name type="scientific">Dentiscutata heterogama</name>
    <dbReference type="NCBI Taxonomy" id="1316150"/>
    <lineage>
        <taxon>Eukaryota</taxon>
        <taxon>Fungi</taxon>
        <taxon>Fungi incertae sedis</taxon>
        <taxon>Mucoromycota</taxon>
        <taxon>Glomeromycotina</taxon>
        <taxon>Glomeromycetes</taxon>
        <taxon>Diversisporales</taxon>
        <taxon>Gigasporaceae</taxon>
        <taxon>Dentiscutata</taxon>
    </lineage>
</organism>
<reference evidence="1" key="1">
    <citation type="submission" date="2021-06" db="EMBL/GenBank/DDBJ databases">
        <authorList>
            <person name="Kallberg Y."/>
            <person name="Tangrot J."/>
            <person name="Rosling A."/>
        </authorList>
    </citation>
    <scope>NUCLEOTIDE SEQUENCE</scope>
    <source>
        <strain evidence="1">IL203A</strain>
    </source>
</reference>
<comment type="caution">
    <text evidence="1">The sequence shown here is derived from an EMBL/GenBank/DDBJ whole genome shotgun (WGS) entry which is preliminary data.</text>
</comment>
<gene>
    <name evidence="1" type="ORF">DHETER_LOCUS13370</name>
</gene>
<name>A0ACA9Q1Q7_9GLOM</name>
<protein>
    <submittedName>
        <fullName evidence="1">14904_t:CDS:1</fullName>
    </submittedName>
</protein>
<evidence type="ECO:0000313" key="2">
    <source>
        <dbReference type="Proteomes" id="UP000789702"/>
    </source>
</evidence>
<keyword evidence="2" id="KW-1185">Reference proteome</keyword>